<dbReference type="AlphaFoldDB" id="A0A7D7NCR1"/>
<sequence length="125" mass="13629">MKHKIKFSNKQLSALMIVFNLAKEAIENDLMPVNKESGEKLLDKEAAEKACVCAYQVLRPAMAKVAQIDVQKIEVAKDAKTGEINVVNGDKIPPEVLEVLTAIIGSQQKKQAEASPEPETQEGNA</sequence>
<evidence type="ECO:0000313" key="1">
    <source>
        <dbReference type="EMBL" id="QMT41276.1"/>
    </source>
</evidence>
<dbReference type="Proteomes" id="UP000514752">
    <property type="component" value="Chromosome"/>
</dbReference>
<dbReference type="EMBL" id="CP059567">
    <property type="protein sequence ID" value="QMT41276.1"/>
    <property type="molecule type" value="Genomic_DNA"/>
</dbReference>
<name>A0A7D7NCR1_9NEIS</name>
<dbReference type="KEGG" id="nsg:H3L94_04415"/>
<reference evidence="1 2" key="1">
    <citation type="submission" date="2020-07" db="EMBL/GenBank/DDBJ databases">
        <title>Genomic diversity of species in the Neisseriaceae family.</title>
        <authorList>
            <person name="Vincent A.T."/>
            <person name="Bernet E."/>
            <person name="Veyrier F.J."/>
        </authorList>
    </citation>
    <scope>NUCLEOTIDE SEQUENCE [LARGE SCALE GENOMIC DNA]</scope>
    <source>
        <strain evidence="1 2">DSM 22244</strain>
    </source>
</reference>
<accession>A0A7D7NCR1</accession>
<organism evidence="1 2">
    <name type="scientific">Neisseria shayeganii</name>
    <dbReference type="NCBI Taxonomy" id="607712"/>
    <lineage>
        <taxon>Bacteria</taxon>
        <taxon>Pseudomonadati</taxon>
        <taxon>Pseudomonadota</taxon>
        <taxon>Betaproteobacteria</taxon>
        <taxon>Neisseriales</taxon>
        <taxon>Neisseriaceae</taxon>
        <taxon>Neisseria</taxon>
    </lineage>
</organism>
<protein>
    <submittedName>
        <fullName evidence="1">Uncharacterized protein</fullName>
    </submittedName>
</protein>
<proteinExistence type="predicted"/>
<gene>
    <name evidence="1" type="ORF">H3L94_04415</name>
</gene>
<dbReference type="RefSeq" id="WP_182122819.1">
    <property type="nucleotide sequence ID" value="NZ_CP059567.1"/>
</dbReference>
<evidence type="ECO:0000313" key="2">
    <source>
        <dbReference type="Proteomes" id="UP000514752"/>
    </source>
</evidence>